<dbReference type="SUPFAM" id="SSF51445">
    <property type="entry name" value="(Trans)glycosidases"/>
    <property type="match status" value="1"/>
</dbReference>
<organism evidence="2 3">
    <name type="scientific">Actinophytocola xanthii</name>
    <dbReference type="NCBI Taxonomy" id="1912961"/>
    <lineage>
        <taxon>Bacteria</taxon>
        <taxon>Bacillati</taxon>
        <taxon>Actinomycetota</taxon>
        <taxon>Actinomycetes</taxon>
        <taxon>Pseudonocardiales</taxon>
        <taxon>Pseudonocardiaceae</taxon>
    </lineage>
</organism>
<sequence>MGLAGNLRDYRFVDREGELVTGAQVDYNGQPAGYADPAETITHVDAHDNETLFDVLQYKLPRGTGMSDRVRANTVALATAALAQGPAFWHAGTDLLRSKSLDRNSFNSGDWFNRIDWTYRESTWGSGLPPRGENAAKWAYMRPLLADPALEPGERELRTAHRQAVDLLRIRFSSPLFRLGSAELVRRRVGFPTGGPDQTPGVIVMHLDDRTGPDLDPRWESVVVVLNASGRATTQAVPALAGARYRLHPVQAGGADPVVRTSEYRADGSFAVPARTVAVFVSR</sequence>
<evidence type="ECO:0000259" key="1">
    <source>
        <dbReference type="Pfam" id="PF11852"/>
    </source>
</evidence>
<dbReference type="STRING" id="1912961.BU204_05785"/>
<protein>
    <recommendedName>
        <fullName evidence="1">Alpha-1,6-glucosidases pullulanase-type C-terminal domain-containing protein</fullName>
    </recommendedName>
</protein>
<name>A0A1Q8CVU3_9PSEU</name>
<gene>
    <name evidence="2" type="ORF">BU204_05785</name>
</gene>
<dbReference type="Gene3D" id="2.60.40.1180">
    <property type="entry name" value="Golgi alpha-mannosidase II"/>
    <property type="match status" value="1"/>
</dbReference>
<dbReference type="EMBL" id="MSIE01000007">
    <property type="protein sequence ID" value="OLF18473.1"/>
    <property type="molecule type" value="Genomic_DNA"/>
</dbReference>
<dbReference type="InterPro" id="IPR017853">
    <property type="entry name" value="GH"/>
</dbReference>
<dbReference type="PANTHER" id="PTHR43002">
    <property type="entry name" value="GLYCOGEN DEBRANCHING ENZYME"/>
    <property type="match status" value="1"/>
</dbReference>
<proteinExistence type="predicted"/>
<dbReference type="Proteomes" id="UP000185596">
    <property type="component" value="Unassembled WGS sequence"/>
</dbReference>
<dbReference type="AlphaFoldDB" id="A0A1Q8CVU3"/>
<dbReference type="InterPro" id="IPR024561">
    <property type="entry name" value="Pullul_strch_C"/>
</dbReference>
<dbReference type="Gene3D" id="3.20.20.80">
    <property type="entry name" value="Glycosidases"/>
    <property type="match status" value="1"/>
</dbReference>
<keyword evidence="3" id="KW-1185">Reference proteome</keyword>
<dbReference type="Pfam" id="PF11852">
    <property type="entry name" value="Pullul_strch_C"/>
    <property type="match status" value="1"/>
</dbReference>
<evidence type="ECO:0000313" key="2">
    <source>
        <dbReference type="EMBL" id="OLF18473.1"/>
    </source>
</evidence>
<dbReference type="InterPro" id="IPR013780">
    <property type="entry name" value="Glyco_hydro_b"/>
</dbReference>
<reference evidence="2 3" key="1">
    <citation type="submission" date="2016-12" db="EMBL/GenBank/DDBJ databases">
        <title>The draft genome sequence of Actinophytocola sp. 11-183.</title>
        <authorList>
            <person name="Wang W."/>
            <person name="Yuan L."/>
        </authorList>
    </citation>
    <scope>NUCLEOTIDE SEQUENCE [LARGE SCALE GENOMIC DNA]</scope>
    <source>
        <strain evidence="2 3">11-183</strain>
    </source>
</reference>
<evidence type="ECO:0000313" key="3">
    <source>
        <dbReference type="Proteomes" id="UP000185596"/>
    </source>
</evidence>
<feature type="domain" description="Alpha-1,6-glucosidases pullulanase-type C-terminal" evidence="1">
    <location>
        <begin position="121"/>
        <end position="282"/>
    </location>
</feature>
<accession>A0A1Q8CVU3</accession>
<comment type="caution">
    <text evidence="2">The sequence shown here is derived from an EMBL/GenBank/DDBJ whole genome shotgun (WGS) entry which is preliminary data.</text>
</comment>
<dbReference type="SUPFAM" id="SSF51011">
    <property type="entry name" value="Glycosyl hydrolase domain"/>
    <property type="match status" value="1"/>
</dbReference>